<dbReference type="Proteomes" id="UP000486602">
    <property type="component" value="Unassembled WGS sequence"/>
</dbReference>
<organism evidence="1 2">
    <name type="scientific">Cryomorpha ignava</name>
    <dbReference type="NCBI Taxonomy" id="101383"/>
    <lineage>
        <taxon>Bacteria</taxon>
        <taxon>Pseudomonadati</taxon>
        <taxon>Bacteroidota</taxon>
        <taxon>Flavobacteriia</taxon>
        <taxon>Flavobacteriales</taxon>
        <taxon>Cryomorphaceae</taxon>
        <taxon>Cryomorpha</taxon>
    </lineage>
</organism>
<proteinExistence type="predicted"/>
<evidence type="ECO:0000313" key="1">
    <source>
        <dbReference type="EMBL" id="NEN25727.1"/>
    </source>
</evidence>
<dbReference type="EMBL" id="JAAGVY010000074">
    <property type="protein sequence ID" value="NEN25727.1"/>
    <property type="molecule type" value="Genomic_DNA"/>
</dbReference>
<gene>
    <name evidence="1" type="ORF">G3O08_19745</name>
</gene>
<sequence length="308" mass="35579">MARTIIHIGMPRTASTSLQREFFPKVDGFAFYGVETTQFSVAFQQLLYQDDSLFDAVGFERTAAEIRSKNAILSNELFVGQSLYLNSTNRSRTARRLKQFFPDAEVLILLRNQVSLLQSLYAIGVYSGHTCSPESYIRFSNLESTPENPLYSTFAEAETTEAYKYSNLIALYQSLFPQVHVLLFEDFKSHPAAFAERLTTLLQLEKVKITDPVKQVNKSLSARQIKLVRKLNHYKSVLNRGRYGKWLFGVKLRFIEHQISGKKKFKFSDALQEKLRSTYLDDNRKLADMLPQLKDSDWFMDDYLGKNR</sequence>
<dbReference type="InterPro" id="IPR027417">
    <property type="entry name" value="P-loop_NTPase"/>
</dbReference>
<accession>A0A7K3WVM2</accession>
<comment type="caution">
    <text evidence="1">The sequence shown here is derived from an EMBL/GenBank/DDBJ whole genome shotgun (WGS) entry which is preliminary data.</text>
</comment>
<evidence type="ECO:0000313" key="2">
    <source>
        <dbReference type="Proteomes" id="UP000486602"/>
    </source>
</evidence>
<name>A0A7K3WVM2_9FLAO</name>
<dbReference type="GO" id="GO:0016740">
    <property type="term" value="F:transferase activity"/>
    <property type="evidence" value="ECO:0007669"/>
    <property type="project" value="UniProtKB-KW"/>
</dbReference>
<dbReference type="Gene3D" id="3.40.50.300">
    <property type="entry name" value="P-loop containing nucleotide triphosphate hydrolases"/>
    <property type="match status" value="1"/>
</dbReference>
<dbReference type="SUPFAM" id="SSF52540">
    <property type="entry name" value="P-loop containing nucleoside triphosphate hydrolases"/>
    <property type="match status" value="1"/>
</dbReference>
<keyword evidence="1" id="KW-0808">Transferase</keyword>
<dbReference type="RefSeq" id="WP_163287175.1">
    <property type="nucleotide sequence ID" value="NZ_JAAGVY010000074.1"/>
</dbReference>
<reference evidence="1 2" key="1">
    <citation type="submission" date="2020-02" db="EMBL/GenBank/DDBJ databases">
        <title>Out from the shadows clarifying the taxonomy of the family Cryomorphaceae and related taxa by utilizing the GTDB taxonomic framework.</title>
        <authorList>
            <person name="Bowman J.P."/>
        </authorList>
    </citation>
    <scope>NUCLEOTIDE SEQUENCE [LARGE SCALE GENOMIC DNA]</scope>
    <source>
        <strain evidence="1 2">QSSC 1-22</strain>
    </source>
</reference>
<dbReference type="AlphaFoldDB" id="A0A7K3WVM2"/>
<protein>
    <submittedName>
        <fullName evidence="1">Sulfotransferase</fullName>
    </submittedName>
</protein>
<keyword evidence="2" id="KW-1185">Reference proteome</keyword>